<dbReference type="Proteomes" id="UP001172457">
    <property type="component" value="Chromosome 8"/>
</dbReference>
<name>A0AA38SM07_9ASTR</name>
<feature type="region of interest" description="Disordered" evidence="1">
    <location>
        <begin position="61"/>
        <end position="83"/>
    </location>
</feature>
<gene>
    <name evidence="2" type="ORF">OSB04_031099</name>
</gene>
<sequence length="181" mass="20656">MVFPKTFIDGFPMLSSPRLPFYPLHDFLISLLNSCWQPLYIPNPMPFNCMLHLSHDLNSSHHPHSNSSSTSSHLPRRPSSSTSMSKLYKLGNFQNQMDSYCTSPIQSHSFFFQQQSSCDHRFPLAGIMSCCCKTSVHQLFNWVIGKVVSPDMIRLYEVVPEQNCETSASFLDDIMLILQSD</sequence>
<feature type="compositionally biased region" description="Low complexity" evidence="1">
    <location>
        <begin position="65"/>
        <end position="83"/>
    </location>
</feature>
<organism evidence="2 3">
    <name type="scientific">Centaurea solstitialis</name>
    <name type="common">yellow star-thistle</name>
    <dbReference type="NCBI Taxonomy" id="347529"/>
    <lineage>
        <taxon>Eukaryota</taxon>
        <taxon>Viridiplantae</taxon>
        <taxon>Streptophyta</taxon>
        <taxon>Embryophyta</taxon>
        <taxon>Tracheophyta</taxon>
        <taxon>Spermatophyta</taxon>
        <taxon>Magnoliopsida</taxon>
        <taxon>eudicotyledons</taxon>
        <taxon>Gunneridae</taxon>
        <taxon>Pentapetalae</taxon>
        <taxon>asterids</taxon>
        <taxon>campanulids</taxon>
        <taxon>Asterales</taxon>
        <taxon>Asteraceae</taxon>
        <taxon>Carduoideae</taxon>
        <taxon>Cardueae</taxon>
        <taxon>Centaureinae</taxon>
        <taxon>Centaurea</taxon>
    </lineage>
</organism>
<evidence type="ECO:0000313" key="3">
    <source>
        <dbReference type="Proteomes" id="UP001172457"/>
    </source>
</evidence>
<reference evidence="2" key="1">
    <citation type="submission" date="2023-03" db="EMBL/GenBank/DDBJ databases">
        <title>Chromosome-scale reference genome and RAD-based genetic map of yellow starthistle (Centaurea solstitialis) reveal putative structural variation and QTLs associated with invader traits.</title>
        <authorList>
            <person name="Reatini B."/>
            <person name="Cang F.A."/>
            <person name="Jiang Q."/>
            <person name="Mckibben M.T.W."/>
            <person name="Barker M.S."/>
            <person name="Rieseberg L.H."/>
            <person name="Dlugosch K.M."/>
        </authorList>
    </citation>
    <scope>NUCLEOTIDE SEQUENCE</scope>
    <source>
        <strain evidence="2">CAN-66</strain>
        <tissue evidence="2">Leaf</tissue>
    </source>
</reference>
<accession>A0AA38SM07</accession>
<dbReference type="EMBL" id="JARYMX010000008">
    <property type="protein sequence ID" value="KAJ9538366.1"/>
    <property type="molecule type" value="Genomic_DNA"/>
</dbReference>
<evidence type="ECO:0000256" key="1">
    <source>
        <dbReference type="SAM" id="MobiDB-lite"/>
    </source>
</evidence>
<comment type="caution">
    <text evidence="2">The sequence shown here is derived from an EMBL/GenBank/DDBJ whole genome shotgun (WGS) entry which is preliminary data.</text>
</comment>
<evidence type="ECO:0000313" key="2">
    <source>
        <dbReference type="EMBL" id="KAJ9538366.1"/>
    </source>
</evidence>
<proteinExistence type="predicted"/>
<protein>
    <submittedName>
        <fullName evidence="2">Uncharacterized protein</fullName>
    </submittedName>
</protein>
<dbReference type="AlphaFoldDB" id="A0AA38SM07"/>
<keyword evidence="3" id="KW-1185">Reference proteome</keyword>